<proteinExistence type="predicted"/>
<dbReference type="Gene3D" id="3.30.70.270">
    <property type="match status" value="1"/>
</dbReference>
<gene>
    <name evidence="2" type="ORF">Tco_0974143</name>
</gene>
<dbReference type="InterPro" id="IPR000477">
    <property type="entry name" value="RT_dom"/>
</dbReference>
<dbReference type="SUPFAM" id="SSF56672">
    <property type="entry name" value="DNA/RNA polymerases"/>
    <property type="match status" value="1"/>
</dbReference>
<dbReference type="InterPro" id="IPR043502">
    <property type="entry name" value="DNA/RNA_pol_sf"/>
</dbReference>
<dbReference type="Proteomes" id="UP001151760">
    <property type="component" value="Unassembled WGS sequence"/>
</dbReference>
<reference evidence="2" key="2">
    <citation type="submission" date="2022-01" db="EMBL/GenBank/DDBJ databases">
        <authorList>
            <person name="Yamashiro T."/>
            <person name="Shiraishi A."/>
            <person name="Satake H."/>
            <person name="Nakayama K."/>
        </authorList>
    </citation>
    <scope>NUCLEOTIDE SEQUENCE</scope>
</reference>
<dbReference type="Pfam" id="PF00078">
    <property type="entry name" value="RVT_1"/>
    <property type="match status" value="1"/>
</dbReference>
<dbReference type="InterPro" id="IPR051320">
    <property type="entry name" value="Viral_Replic_Matur_Polypro"/>
</dbReference>
<dbReference type="EMBL" id="BQNB010016114">
    <property type="protein sequence ID" value="GJT47986.1"/>
    <property type="molecule type" value="Genomic_DNA"/>
</dbReference>
<organism evidence="2 3">
    <name type="scientific">Tanacetum coccineum</name>
    <dbReference type="NCBI Taxonomy" id="301880"/>
    <lineage>
        <taxon>Eukaryota</taxon>
        <taxon>Viridiplantae</taxon>
        <taxon>Streptophyta</taxon>
        <taxon>Embryophyta</taxon>
        <taxon>Tracheophyta</taxon>
        <taxon>Spermatophyta</taxon>
        <taxon>Magnoliopsida</taxon>
        <taxon>eudicotyledons</taxon>
        <taxon>Gunneridae</taxon>
        <taxon>Pentapetalae</taxon>
        <taxon>asterids</taxon>
        <taxon>campanulids</taxon>
        <taxon>Asterales</taxon>
        <taxon>Asteraceae</taxon>
        <taxon>Asteroideae</taxon>
        <taxon>Anthemideae</taxon>
        <taxon>Anthemidinae</taxon>
        <taxon>Tanacetum</taxon>
    </lineage>
</organism>
<keyword evidence="3" id="KW-1185">Reference proteome</keyword>
<sequence length="238" mass="27425">MIVFIDNILIYSKNKEEHKEHLKLILEELKKKELYAKFSKCEFWIPKVQFIEHVIDSKGIHVDPAKIEPINDWASPKSPTEIRQFLGLTEDVNPFGGGNPGFHDNHYDNPLLTKETESEPIIWDIGDEEEEYPFVNKYPSFQEEPIVLVEEESCPVYDTDNEEEESMPVYDTDIEDVIEEEEGFVGKGGFGGEEDNIEDVVVVANDLWDTNLDATSTRDEGGKLKDEFFFQVREDDAD</sequence>
<dbReference type="PANTHER" id="PTHR33064:SF37">
    <property type="entry name" value="RIBONUCLEASE H"/>
    <property type="match status" value="1"/>
</dbReference>
<dbReference type="InterPro" id="IPR043128">
    <property type="entry name" value="Rev_trsase/Diguanyl_cyclase"/>
</dbReference>
<evidence type="ECO:0000313" key="2">
    <source>
        <dbReference type="EMBL" id="GJT47986.1"/>
    </source>
</evidence>
<comment type="caution">
    <text evidence="2">The sequence shown here is derived from an EMBL/GenBank/DDBJ whole genome shotgun (WGS) entry which is preliminary data.</text>
</comment>
<name>A0ABQ5EAQ8_9ASTR</name>
<evidence type="ECO:0000313" key="3">
    <source>
        <dbReference type="Proteomes" id="UP001151760"/>
    </source>
</evidence>
<protein>
    <recommendedName>
        <fullName evidence="1">Reverse transcriptase domain-containing protein</fullName>
    </recommendedName>
</protein>
<evidence type="ECO:0000259" key="1">
    <source>
        <dbReference type="Pfam" id="PF00078"/>
    </source>
</evidence>
<reference evidence="2" key="1">
    <citation type="journal article" date="2022" name="Int. J. Mol. Sci.">
        <title>Draft Genome of Tanacetum Coccineum: Genomic Comparison of Closely Related Tanacetum-Family Plants.</title>
        <authorList>
            <person name="Yamashiro T."/>
            <person name="Shiraishi A."/>
            <person name="Nakayama K."/>
            <person name="Satake H."/>
        </authorList>
    </citation>
    <scope>NUCLEOTIDE SEQUENCE</scope>
</reference>
<feature type="domain" description="Reverse transcriptase" evidence="1">
    <location>
        <begin position="1"/>
        <end position="51"/>
    </location>
</feature>
<accession>A0ABQ5EAQ8</accession>
<dbReference type="PANTHER" id="PTHR33064">
    <property type="entry name" value="POL PROTEIN"/>
    <property type="match status" value="1"/>
</dbReference>